<feature type="compositionally biased region" description="Basic and acidic residues" evidence="1">
    <location>
        <begin position="44"/>
        <end position="67"/>
    </location>
</feature>
<organism evidence="3 4">
    <name type="scientific">Lachnoanaerobaculum saburreum DSM 3986</name>
    <dbReference type="NCBI Taxonomy" id="887325"/>
    <lineage>
        <taxon>Bacteria</taxon>
        <taxon>Bacillati</taxon>
        <taxon>Bacillota</taxon>
        <taxon>Clostridia</taxon>
        <taxon>Lachnospirales</taxon>
        <taxon>Lachnospiraceae</taxon>
        <taxon>Lachnoanaerobaculum</taxon>
    </lineage>
</organism>
<keyword evidence="2" id="KW-0732">Signal</keyword>
<feature type="signal peptide" evidence="2">
    <location>
        <begin position="1"/>
        <end position="21"/>
    </location>
</feature>
<feature type="region of interest" description="Disordered" evidence="1">
    <location>
        <begin position="40"/>
        <end position="67"/>
    </location>
</feature>
<reference evidence="3 4" key="1">
    <citation type="submission" date="2010-12" db="EMBL/GenBank/DDBJ databases">
        <authorList>
            <person name="Muzny D."/>
            <person name="Qin X."/>
            <person name="Deng J."/>
            <person name="Jiang H."/>
            <person name="Liu Y."/>
            <person name="Qu J."/>
            <person name="Song X.-Z."/>
            <person name="Zhang L."/>
            <person name="Thornton R."/>
            <person name="Coyle M."/>
            <person name="Francisco L."/>
            <person name="Jackson L."/>
            <person name="Javaid M."/>
            <person name="Korchina V."/>
            <person name="Kovar C."/>
            <person name="Mata R."/>
            <person name="Mathew T."/>
            <person name="Ngo R."/>
            <person name="Nguyen L."/>
            <person name="Nguyen N."/>
            <person name="Okwuonu G."/>
            <person name="Ongeri F."/>
            <person name="Pham C."/>
            <person name="Simmons D."/>
            <person name="Wilczek-Boney K."/>
            <person name="Hale W."/>
            <person name="Jakkamsetti A."/>
            <person name="Pham P."/>
            <person name="Ruth R."/>
            <person name="San Lucas F."/>
            <person name="Warren J."/>
            <person name="Zhang J."/>
            <person name="Zhao Z."/>
            <person name="Zhou C."/>
            <person name="Zhu D."/>
            <person name="Lee S."/>
            <person name="Bess C."/>
            <person name="Blankenburg K."/>
            <person name="Forbes L."/>
            <person name="Fu Q."/>
            <person name="Gubbala S."/>
            <person name="Hirani K."/>
            <person name="Jayaseelan J.C."/>
            <person name="Lara F."/>
            <person name="Munidasa M."/>
            <person name="Palculict T."/>
            <person name="Patil S."/>
            <person name="Pu L.-L."/>
            <person name="Saada N."/>
            <person name="Tang L."/>
            <person name="Weissenberger G."/>
            <person name="Zhu Y."/>
            <person name="Hemphill L."/>
            <person name="Shang Y."/>
            <person name="Youmans B."/>
            <person name="Ayvaz T."/>
            <person name="Ross M."/>
            <person name="Santibanez J."/>
            <person name="Aqrawi P."/>
            <person name="Gross S."/>
            <person name="Joshi V."/>
            <person name="Fowler G."/>
            <person name="Nazareth L."/>
            <person name="Reid J."/>
            <person name="Worley K."/>
            <person name="Petrosino J."/>
            <person name="Highlander S."/>
            <person name="Gibbs R."/>
        </authorList>
    </citation>
    <scope>NUCLEOTIDE SEQUENCE [LARGE SCALE GENOMIC DNA]</scope>
    <source>
        <strain evidence="3 4">DSM 3986</strain>
    </source>
</reference>
<evidence type="ECO:0000313" key="4">
    <source>
        <dbReference type="Proteomes" id="UP000003434"/>
    </source>
</evidence>
<evidence type="ECO:0000313" key="3">
    <source>
        <dbReference type="EMBL" id="EFU77015.1"/>
    </source>
</evidence>
<feature type="chain" id="PRO_5039679894" description="DUF3298 domain-containing protein" evidence="2">
    <location>
        <begin position="22"/>
        <end position="581"/>
    </location>
</feature>
<accession>E6LMC0</accession>
<proteinExistence type="predicted"/>
<dbReference type="eggNOG" id="ENOG50338P6">
    <property type="taxonomic scope" value="Bacteria"/>
</dbReference>
<protein>
    <recommendedName>
        <fullName evidence="5">DUF3298 domain-containing protein</fullName>
    </recommendedName>
</protein>
<name>E6LMC0_9FIRM</name>
<dbReference type="HOGENOM" id="CLU_479689_0_0_9"/>
<dbReference type="AlphaFoldDB" id="E6LMC0"/>
<sequence length="581" mass="66823">MRNKKFLLPVIFSILVMFSLASCKSPVSVDIVNDNTEGETVSKAADREEKDEDDVKKHEKKNKDNKKLINTSGKPHILLKDTMELHNDDESSTTLYRIKYVYLQLKEDGKEFEPLKKSFENYNKDLLDKLSKTREAFDGFAKEQLSDIQQGYESKELFSETDSYIMRADKYAVSILNYTKYNYGASDKYSRESINFDTDTGKKLEFLDVVKDDKSFFEMADKRVYEDYEEIHIQKPSEYAYTSKKNNYENLVWTVSPVGVTVYFDSGVLGAETDGPQVITISFDENETIFEPKYVYKENEYVIPVVAGNMTIHVDTDGDGVRDSVFVDDLYEQNPETLDIYNTGMKVYAGTQSTEIECYEGKAYLVKMDGNYYMYMFVQDEIRLLYCLDLKYLNSEDRSDKYFYLGTREGTWDQKGEIENYVSIEETFTDTESFVGEYFGDLGILFPIEKAWFVGEDGTPQSSDDKGRVTSGIAFRTLKDIKCTEVDREGKVKKSDTKIVKGTLILPLYANDKEYMDVITVDEDDLNIWNGAGEEFFSLTNMKLLDYEGDFYRITFENDDGALSIDGTDIFDLFEGIITAG</sequence>
<evidence type="ECO:0000256" key="2">
    <source>
        <dbReference type="SAM" id="SignalP"/>
    </source>
</evidence>
<dbReference type="EMBL" id="AEPW01000046">
    <property type="protein sequence ID" value="EFU77015.1"/>
    <property type="molecule type" value="Genomic_DNA"/>
</dbReference>
<gene>
    <name evidence="3" type="ORF">HMPREF0381_1105</name>
</gene>
<comment type="caution">
    <text evidence="3">The sequence shown here is derived from an EMBL/GenBank/DDBJ whole genome shotgun (WGS) entry which is preliminary data.</text>
</comment>
<evidence type="ECO:0008006" key="5">
    <source>
        <dbReference type="Google" id="ProtNLM"/>
    </source>
</evidence>
<dbReference type="RefSeq" id="WP_008750872.1">
    <property type="nucleotide sequence ID" value="NZ_GL622296.1"/>
</dbReference>
<dbReference type="Proteomes" id="UP000003434">
    <property type="component" value="Unassembled WGS sequence"/>
</dbReference>
<dbReference type="PROSITE" id="PS51257">
    <property type="entry name" value="PROKAR_LIPOPROTEIN"/>
    <property type="match status" value="1"/>
</dbReference>
<evidence type="ECO:0000256" key="1">
    <source>
        <dbReference type="SAM" id="MobiDB-lite"/>
    </source>
</evidence>